<evidence type="ECO:0008006" key="12">
    <source>
        <dbReference type="Google" id="ProtNLM"/>
    </source>
</evidence>
<sequence>MTGNMSQLFADDVWPFLDHLTDNLGPVVRLRGLFGARQLYVFDPKALQHIVLKDQDIYEESPLPLIFRRLIFGPGLFGTLGEHHRRQRKLLNPVFSIAHMRHLTPIFYETAHRLREGVKIQLQTSPAAEVDILAWMSRTALELIGQGGFGHSFDPLVRDEPDPYAEAVKSFMPTSVRIFSWQIVLALYVPFLFLADRYYAVRRVLAHVIPWLPHPGMHDMQVIVDTIDRTSREIYAEKKRALLAGDDDVQMGVEEMRDLMSVLLRANMEASAEDRLPEEEIIAQMSSLTFAGTDTTSNGLARILHLLCLYPDAQDKLRAELLEARNANGDQDLGYDDLVELPYLDAVCRETLRLHPPVPFIGRQTIQDIVLPCSKPVSGVDGSVITAIPVPKGTEVVVGIYSCNRNKDIWGEDAAEWKPERWLGDGVPESVTEAKIPGVYSNLMTFLGGGRACIGFKFSQLEMKVVLSTLLSSFRFSLPKDAGDDIVWVRAGVTYPATRNDMKKPSMNLKMELV</sequence>
<evidence type="ECO:0000256" key="2">
    <source>
        <dbReference type="ARBA" id="ARBA00005179"/>
    </source>
</evidence>
<evidence type="ECO:0000256" key="3">
    <source>
        <dbReference type="ARBA" id="ARBA00010617"/>
    </source>
</evidence>
<keyword evidence="7 9" id="KW-0408">Iron</keyword>
<dbReference type="GO" id="GO:0005506">
    <property type="term" value="F:iron ion binding"/>
    <property type="evidence" value="ECO:0007669"/>
    <property type="project" value="InterPro"/>
</dbReference>
<dbReference type="Gene3D" id="1.10.630.10">
    <property type="entry name" value="Cytochrome P450"/>
    <property type="match status" value="1"/>
</dbReference>
<comment type="similarity">
    <text evidence="3">Belongs to the cytochrome P450 family.</text>
</comment>
<keyword evidence="5 9" id="KW-0479">Metal-binding</keyword>
<dbReference type="InterPro" id="IPR036396">
    <property type="entry name" value="Cyt_P450_sf"/>
</dbReference>
<evidence type="ECO:0000256" key="9">
    <source>
        <dbReference type="PIRSR" id="PIRSR602401-1"/>
    </source>
</evidence>
<dbReference type="InterPro" id="IPR002401">
    <property type="entry name" value="Cyt_P450_E_grp-I"/>
</dbReference>
<proteinExistence type="inferred from homology"/>
<evidence type="ECO:0000256" key="1">
    <source>
        <dbReference type="ARBA" id="ARBA00001971"/>
    </source>
</evidence>
<dbReference type="Pfam" id="PF00067">
    <property type="entry name" value="p450"/>
    <property type="match status" value="1"/>
</dbReference>
<dbReference type="SUPFAM" id="SSF48264">
    <property type="entry name" value="Cytochrome P450"/>
    <property type="match status" value="1"/>
</dbReference>
<evidence type="ECO:0000256" key="8">
    <source>
        <dbReference type="ARBA" id="ARBA00023033"/>
    </source>
</evidence>
<comment type="cofactor">
    <cofactor evidence="1 9">
        <name>heme</name>
        <dbReference type="ChEBI" id="CHEBI:30413"/>
    </cofactor>
</comment>
<dbReference type="EMBL" id="KN840495">
    <property type="protein sequence ID" value="KIP07533.1"/>
    <property type="molecule type" value="Genomic_DNA"/>
</dbReference>
<dbReference type="HOGENOM" id="CLU_001570_5_11_1"/>
<name>A0A0C3PLV8_PHLG1</name>
<dbReference type="OrthoDB" id="1470350at2759"/>
<dbReference type="GO" id="GO:0016705">
    <property type="term" value="F:oxidoreductase activity, acting on paired donors, with incorporation or reduction of molecular oxygen"/>
    <property type="evidence" value="ECO:0007669"/>
    <property type="project" value="InterPro"/>
</dbReference>
<reference evidence="10 11" key="1">
    <citation type="journal article" date="2014" name="PLoS Genet.">
        <title>Analysis of the Phlebiopsis gigantea genome, transcriptome and secretome provides insight into its pioneer colonization strategies of wood.</title>
        <authorList>
            <person name="Hori C."/>
            <person name="Ishida T."/>
            <person name="Igarashi K."/>
            <person name="Samejima M."/>
            <person name="Suzuki H."/>
            <person name="Master E."/>
            <person name="Ferreira P."/>
            <person name="Ruiz-Duenas F.J."/>
            <person name="Held B."/>
            <person name="Canessa P."/>
            <person name="Larrondo L.F."/>
            <person name="Schmoll M."/>
            <person name="Druzhinina I.S."/>
            <person name="Kubicek C.P."/>
            <person name="Gaskell J.A."/>
            <person name="Kersten P."/>
            <person name="St John F."/>
            <person name="Glasner J."/>
            <person name="Sabat G."/>
            <person name="Splinter BonDurant S."/>
            <person name="Syed K."/>
            <person name="Yadav J."/>
            <person name="Mgbeahuruike A.C."/>
            <person name="Kovalchuk A."/>
            <person name="Asiegbu F.O."/>
            <person name="Lackner G."/>
            <person name="Hoffmeister D."/>
            <person name="Rencoret J."/>
            <person name="Gutierrez A."/>
            <person name="Sun H."/>
            <person name="Lindquist E."/>
            <person name="Barry K."/>
            <person name="Riley R."/>
            <person name="Grigoriev I.V."/>
            <person name="Henrissat B."/>
            <person name="Kues U."/>
            <person name="Berka R.M."/>
            <person name="Martinez A.T."/>
            <person name="Covert S.F."/>
            <person name="Blanchette R.A."/>
            <person name="Cullen D."/>
        </authorList>
    </citation>
    <scope>NUCLEOTIDE SEQUENCE [LARGE SCALE GENOMIC DNA]</scope>
    <source>
        <strain evidence="10 11">11061_1 CR5-6</strain>
    </source>
</reference>
<evidence type="ECO:0000313" key="10">
    <source>
        <dbReference type="EMBL" id="KIP07533.1"/>
    </source>
</evidence>
<keyword evidence="8" id="KW-0503">Monooxygenase</keyword>
<dbReference type="InterPro" id="IPR050121">
    <property type="entry name" value="Cytochrome_P450_monoxygenase"/>
</dbReference>
<organism evidence="10 11">
    <name type="scientific">Phlebiopsis gigantea (strain 11061_1 CR5-6)</name>
    <name type="common">White-rot fungus</name>
    <name type="synonym">Peniophora gigantea</name>
    <dbReference type="NCBI Taxonomy" id="745531"/>
    <lineage>
        <taxon>Eukaryota</taxon>
        <taxon>Fungi</taxon>
        <taxon>Dikarya</taxon>
        <taxon>Basidiomycota</taxon>
        <taxon>Agaricomycotina</taxon>
        <taxon>Agaricomycetes</taxon>
        <taxon>Polyporales</taxon>
        <taxon>Phanerochaetaceae</taxon>
        <taxon>Phlebiopsis</taxon>
    </lineage>
</organism>
<dbReference type="GO" id="GO:0004497">
    <property type="term" value="F:monooxygenase activity"/>
    <property type="evidence" value="ECO:0007669"/>
    <property type="project" value="UniProtKB-KW"/>
</dbReference>
<evidence type="ECO:0000256" key="4">
    <source>
        <dbReference type="ARBA" id="ARBA00022617"/>
    </source>
</evidence>
<dbReference type="AlphaFoldDB" id="A0A0C3PLV8"/>
<dbReference type="CDD" id="cd11069">
    <property type="entry name" value="CYP_FUM15-like"/>
    <property type="match status" value="1"/>
</dbReference>
<dbReference type="InterPro" id="IPR001128">
    <property type="entry name" value="Cyt_P450"/>
</dbReference>
<dbReference type="PRINTS" id="PR00463">
    <property type="entry name" value="EP450I"/>
</dbReference>
<gene>
    <name evidence="10" type="ORF">PHLGIDRAFT_89373</name>
</gene>
<evidence type="ECO:0000256" key="5">
    <source>
        <dbReference type="ARBA" id="ARBA00022723"/>
    </source>
</evidence>
<dbReference type="PANTHER" id="PTHR24305:SF166">
    <property type="entry name" value="CYTOCHROME P450 12A4, MITOCHONDRIAL-RELATED"/>
    <property type="match status" value="1"/>
</dbReference>
<dbReference type="GO" id="GO:0020037">
    <property type="term" value="F:heme binding"/>
    <property type="evidence" value="ECO:0007669"/>
    <property type="project" value="InterPro"/>
</dbReference>
<protein>
    <recommendedName>
        <fullName evidence="12">Cytochrome P450</fullName>
    </recommendedName>
</protein>
<dbReference type="STRING" id="745531.A0A0C3PLV8"/>
<dbReference type="Proteomes" id="UP000053257">
    <property type="component" value="Unassembled WGS sequence"/>
</dbReference>
<dbReference type="PRINTS" id="PR00385">
    <property type="entry name" value="P450"/>
</dbReference>
<evidence type="ECO:0000313" key="11">
    <source>
        <dbReference type="Proteomes" id="UP000053257"/>
    </source>
</evidence>
<keyword evidence="4 9" id="KW-0349">Heme</keyword>
<comment type="pathway">
    <text evidence="2">Secondary metabolite biosynthesis.</text>
</comment>
<evidence type="ECO:0000256" key="7">
    <source>
        <dbReference type="ARBA" id="ARBA00023004"/>
    </source>
</evidence>
<accession>A0A0C3PLV8</accession>
<evidence type="ECO:0000256" key="6">
    <source>
        <dbReference type="ARBA" id="ARBA00023002"/>
    </source>
</evidence>
<keyword evidence="6" id="KW-0560">Oxidoreductase</keyword>
<feature type="binding site" description="axial binding residue" evidence="9">
    <location>
        <position position="453"/>
    </location>
    <ligand>
        <name>heme</name>
        <dbReference type="ChEBI" id="CHEBI:30413"/>
    </ligand>
    <ligandPart>
        <name>Fe</name>
        <dbReference type="ChEBI" id="CHEBI:18248"/>
    </ligandPart>
</feature>
<dbReference type="PANTHER" id="PTHR24305">
    <property type="entry name" value="CYTOCHROME P450"/>
    <property type="match status" value="1"/>
</dbReference>
<keyword evidence="11" id="KW-1185">Reference proteome</keyword>